<dbReference type="SUPFAM" id="SSF48371">
    <property type="entry name" value="ARM repeat"/>
    <property type="match status" value="2"/>
</dbReference>
<dbReference type="GO" id="GO:0036064">
    <property type="term" value="C:ciliary basal body"/>
    <property type="evidence" value="ECO:0007669"/>
    <property type="project" value="InterPro"/>
</dbReference>
<keyword evidence="4" id="KW-1185">Reference proteome</keyword>
<evidence type="ECO:0000256" key="1">
    <source>
        <dbReference type="SAM" id="MobiDB-lite"/>
    </source>
</evidence>
<dbReference type="PANTHER" id="PTHR31691:SF1">
    <property type="entry name" value="ROTATIN"/>
    <property type="match status" value="1"/>
</dbReference>
<accession>A0A8C4X5P4</accession>
<organism evidence="3 4">
    <name type="scientific">Erpetoichthys calabaricus</name>
    <name type="common">Rope fish</name>
    <name type="synonym">Calamoichthys calabaricus</name>
    <dbReference type="NCBI Taxonomy" id="27687"/>
    <lineage>
        <taxon>Eukaryota</taxon>
        <taxon>Metazoa</taxon>
        <taxon>Chordata</taxon>
        <taxon>Craniata</taxon>
        <taxon>Vertebrata</taxon>
        <taxon>Euteleostomi</taxon>
        <taxon>Actinopterygii</taxon>
        <taxon>Polypteriformes</taxon>
        <taxon>Polypteridae</taxon>
        <taxon>Erpetoichthys</taxon>
    </lineage>
</organism>
<reference evidence="3" key="2">
    <citation type="submission" date="2025-08" db="UniProtKB">
        <authorList>
            <consortium name="Ensembl"/>
        </authorList>
    </citation>
    <scope>IDENTIFICATION</scope>
</reference>
<feature type="compositionally biased region" description="Polar residues" evidence="1">
    <location>
        <begin position="334"/>
        <end position="344"/>
    </location>
</feature>
<dbReference type="InterPro" id="IPR030791">
    <property type="entry name" value="Rotatin"/>
</dbReference>
<evidence type="ECO:0000259" key="2">
    <source>
        <dbReference type="Pfam" id="PF14726"/>
    </source>
</evidence>
<reference evidence="3" key="1">
    <citation type="submission" date="2021-06" db="EMBL/GenBank/DDBJ databases">
        <authorList>
            <consortium name="Wellcome Sanger Institute Data Sharing"/>
        </authorList>
    </citation>
    <scope>NUCLEOTIDE SEQUENCE [LARGE SCALE GENOMIC DNA]</scope>
</reference>
<dbReference type="InterPro" id="IPR016024">
    <property type="entry name" value="ARM-type_fold"/>
</dbReference>
<dbReference type="GO" id="GO:0010457">
    <property type="term" value="P:centriole-centriole cohesion"/>
    <property type="evidence" value="ECO:0007669"/>
    <property type="project" value="TreeGrafter"/>
</dbReference>
<dbReference type="PANTHER" id="PTHR31691">
    <property type="entry name" value="ROTATIN"/>
    <property type="match status" value="1"/>
</dbReference>
<gene>
    <name evidence="3" type="primary">RTTN</name>
</gene>
<dbReference type="InterPro" id="IPR029249">
    <property type="entry name" value="Rotatin_N"/>
</dbReference>
<dbReference type="Proteomes" id="UP000694620">
    <property type="component" value="Chromosome 6"/>
</dbReference>
<dbReference type="GO" id="GO:0005813">
    <property type="term" value="C:centrosome"/>
    <property type="evidence" value="ECO:0007669"/>
    <property type="project" value="InterPro"/>
</dbReference>
<reference evidence="3" key="3">
    <citation type="submission" date="2025-09" db="UniProtKB">
        <authorList>
            <consortium name="Ensembl"/>
        </authorList>
    </citation>
    <scope>IDENTIFICATION</scope>
</reference>
<name>A0A8C4X5P4_ERPCA</name>
<dbReference type="Ensembl" id="ENSECRT00000006761.1">
    <property type="protein sequence ID" value="ENSECRP00000006654.1"/>
    <property type="gene ID" value="ENSECRG00000004427.1"/>
</dbReference>
<dbReference type="GO" id="GO:0005814">
    <property type="term" value="C:centriole"/>
    <property type="evidence" value="ECO:0007669"/>
    <property type="project" value="TreeGrafter"/>
</dbReference>
<sequence length="2258" mass="252587">MDLSVLIKKLGHHLVEIRVRALGSLKCKLDNGLIHLSDLVQQKNLFILLLEWFNFHEVPEQEAVLELLNRLVKHSSGAHLLEDVGASEFLSRLRPNVEPKLQTTIDSILDGLFQLPEISPEFIGVSFQKQSVPTKDGKVTYHMPNEIVSGCISSSDTMEQSEVLSQRLSDIQQVQDENVPIAGYFHNISENVRQSEVIPQRIAVSGSVKCLKFTTFPWLALTTTDKHILSSNESSLRSKNPNLIRTTCELLQDVIMQDFPPEIFIQRPKIVQNLLSLLDLTRDGTEYLTFQAVACLYQLCVNLRNRLHFYRDPNFYSSKQDALSQSSSVSYSQETRCTQNSHSPSPIDGSPRPSVIGRTGQRARGDGQDGDAMSSSRSSSQGDATSRFPANSPLDNTHLDLSEIETEALLQLQLQQLTLAQFSVSVLEHAVPLLRSENMKSVFRILELLSVNIVLVEYSVSESVWSDDSLIGWELKEKLLSSHESLADTLNYFYTKINSDIPESTLIQLRMSYIGTAIFTVRLLQTLLPVEKACDVLTENMGTALFFLSMDMSFSMTFPNIHESVVSYMEQINPENVNLYKKTSHLVYSIECTCNFIKETKREKKNNLVELLDLADHALESLPYHQYLHFVKEVISICSHIWKSAQASPVLQAESQKVYLRLLSHPVTAIKLEAYTCTLNTLKEALGIHNITMPVSAICHEIHFLLHGRVLYEICAFGLQDSAQQVSSTAKEIMIYLLQGRLIMASSSWNRFMEALNPVVSILQGYASTDETLGKCVLLLSETAQESGDSILTRTARLYAALRLLFIKQKKVRATAVKHLTWHLTNEEGANKKWPYIEGSLLASLVNLFVVDQPIDLKLDKDKSFFKMDCVGKVYHIFTSETVDMPLRKSAVEQLVIIMQDSTMHDALKSLGAVEKILQVINECIDKNGKGLKSLLLPCVSLLRKLVYADPILRHSLAQEPSNILLFLRASLIIMENKGCITEAASLMCLLLFDEVARTDIWTDNSSVPFSVPPPSFSLPATVIGCYCLPFRVASHHVASPYCVLMPPHLDSLTRKPSWNMLKFAWNRAWYDGIENLLQSHQNYSEEFLESLKMPPAECLLIKVTHVITGLQDCLDTINSAASHGIVSSSLTRMKFYFLNDRLARKIESDSCKYFLESHEWHNVMSRFLQVLPSCLEDEKLLIDILRFLNTYFKHAEMETDYKDLLWFLEMETKPLMSILINKASNIQSGSEDIQAVISQRVQKELITFFNTLLHCLTSVTDRRCLALAGPFRTQLAVKLLLCLRISDAPHFYGLPSLERTLKGMIHVTALSGWSLYSPAEEPDSLCIKYLNGLLEVISSFYVEWGGNSLSFMGKGVTKSAVLCLLQLSHEMMAQTKSKDWVSLWSLAYDQNHDEQPASHLGLAWLIPLWVDRDPEVRFASLAIGSALTSVENGCVALSESCQNISGGLWGTVLSILLDQSECSAVRREAAFILQNLFTMPMFSNDEERKDFVWQSPCVHDEESGLSLVGLPALQALLCHCQFFEHASQAIKNCYIGRHSFDLTFFQVTSNVLNKTEDLDSLKSWGAVPSPLNQSEMSYSLSTSSTLILPEGIVEMQSSIPLVSRPDNPDAPRNRMITQGQSDTETSSVHTIDSQISGLPLDHCVIVTPALISALCGMLSNLLAILPEFTFTALKDNNILASLTSLVDASFLGRCLQELRSPIFPDQKPDIKAQVMSLLQYISAFASLLQSSVTVNAQIIFLEDILKPLVENMFALFSPHHINNTDEEVTSALYDTWISLFMLLTTVLRKSCQAAFPSVMIAVEKYWTSYTGAISTCVELSNENAFLCTSALQFFSVLLSEEARQQLQDLTEMRTVQDRTLTKLLNSTSGIKLCELLLKIFDGRSSNDVLKKVIANALMSLLAVSPTAQKHALQAGLIDSCVEQIKQCHTHLTLDLLTLERTAQKKKFKQEDNLVRELKLCIHTLRNCLYQNDECKIAATDAHLVSALHSLWPWFILDDSLMQAALQLLCVYTANSPQACTTFSCSSGGPSSAQRGGPSSNSLMHNIMKLASKKCPENSNIQQLAFALLSNLVISHECKGILQKSNFLQSFVSLSLPKPGSKNLSPIVTLWLKLLLNMSFSEDGQQMIQKTNGALEFLTEISQCNPRNNKSASLLILHNICFSSSNKPKVLINDKTVEVLSSCLESSVLDTQTIGASALWALLYNNQKAKVTLKNPVIKRRVDEALTLCRKDADKLNTDVLNSYKMKCLENVSQLLNS</sequence>
<feature type="compositionally biased region" description="Low complexity" evidence="1">
    <location>
        <begin position="370"/>
        <end position="380"/>
    </location>
</feature>
<evidence type="ECO:0000313" key="4">
    <source>
        <dbReference type="Proteomes" id="UP000694620"/>
    </source>
</evidence>
<dbReference type="GO" id="GO:0007099">
    <property type="term" value="P:centriole replication"/>
    <property type="evidence" value="ECO:0007669"/>
    <property type="project" value="TreeGrafter"/>
</dbReference>
<dbReference type="GO" id="GO:0032053">
    <property type="term" value="P:ciliary basal body organization"/>
    <property type="evidence" value="ECO:0007669"/>
    <property type="project" value="TreeGrafter"/>
</dbReference>
<feature type="region of interest" description="Disordered" evidence="1">
    <location>
        <begin position="327"/>
        <end position="392"/>
    </location>
</feature>
<dbReference type="Gene3D" id="1.25.10.10">
    <property type="entry name" value="Leucine-rich Repeat Variant"/>
    <property type="match status" value="1"/>
</dbReference>
<dbReference type="InterPro" id="IPR011989">
    <property type="entry name" value="ARM-like"/>
</dbReference>
<feature type="domain" description="Rotatin N-terminal" evidence="2">
    <location>
        <begin position="16"/>
        <end position="112"/>
    </location>
</feature>
<dbReference type="GeneTree" id="ENSGT00640000091535"/>
<evidence type="ECO:0000313" key="3">
    <source>
        <dbReference type="Ensembl" id="ENSECRP00000006654.1"/>
    </source>
</evidence>
<proteinExistence type="predicted"/>
<dbReference type="Pfam" id="PF14726">
    <property type="entry name" value="RTTN_N"/>
    <property type="match status" value="1"/>
</dbReference>
<protein>
    <submittedName>
        <fullName evidence="3">Rotatin</fullName>
    </submittedName>
</protein>